<feature type="region of interest" description="Disordered" evidence="1">
    <location>
        <begin position="173"/>
        <end position="193"/>
    </location>
</feature>
<dbReference type="OrthoDB" id="10049726at2759"/>
<sequence>MIPVTDLPQSRLELVPAYQLHSLLNKFLSESLSPVSTPPRSVNQQQRPPENLFTSTVAELVTVNLTRERPPWHGLHESGLMGKNRRLRTLNGRKRRVDLSHVKSATITRRRRSPHIDVTAHEVHRSGHGKCSCCERRISSNQWSRAIGGVGPNEKLLWDIVTMKLGHTGKTDTCSTIEESQEPSSVASTSQSSLDSSLTVNSQTSLSISFSSTQSISLLSNHAKIDIPTVSKSERRCFICFFELLVPSTTNTGLGLESPQKMKTT</sequence>
<keyword evidence="3" id="KW-1185">Reference proteome</keyword>
<gene>
    <name evidence="2" type="ORF">Fcan01_27253</name>
</gene>
<proteinExistence type="predicted"/>
<feature type="compositionally biased region" description="Low complexity" evidence="1">
    <location>
        <begin position="182"/>
        <end position="193"/>
    </location>
</feature>
<dbReference type="EMBL" id="LNIX01000050">
    <property type="protein sequence ID" value="OXA37947.1"/>
    <property type="molecule type" value="Genomic_DNA"/>
</dbReference>
<protein>
    <submittedName>
        <fullName evidence="2">Uncharacterized protein</fullName>
    </submittedName>
</protein>
<comment type="caution">
    <text evidence="2">The sequence shown here is derived from an EMBL/GenBank/DDBJ whole genome shotgun (WGS) entry which is preliminary data.</text>
</comment>
<organism evidence="2 3">
    <name type="scientific">Folsomia candida</name>
    <name type="common">Springtail</name>
    <dbReference type="NCBI Taxonomy" id="158441"/>
    <lineage>
        <taxon>Eukaryota</taxon>
        <taxon>Metazoa</taxon>
        <taxon>Ecdysozoa</taxon>
        <taxon>Arthropoda</taxon>
        <taxon>Hexapoda</taxon>
        <taxon>Collembola</taxon>
        <taxon>Entomobryomorpha</taxon>
        <taxon>Isotomoidea</taxon>
        <taxon>Isotomidae</taxon>
        <taxon>Proisotominae</taxon>
        <taxon>Folsomia</taxon>
    </lineage>
</organism>
<name>A0A226CZN8_FOLCA</name>
<evidence type="ECO:0000313" key="3">
    <source>
        <dbReference type="Proteomes" id="UP000198287"/>
    </source>
</evidence>
<evidence type="ECO:0000256" key="1">
    <source>
        <dbReference type="SAM" id="MobiDB-lite"/>
    </source>
</evidence>
<dbReference type="AlphaFoldDB" id="A0A226CZN8"/>
<dbReference type="Proteomes" id="UP000198287">
    <property type="component" value="Unassembled WGS sequence"/>
</dbReference>
<reference evidence="2 3" key="1">
    <citation type="submission" date="2015-12" db="EMBL/GenBank/DDBJ databases">
        <title>The genome of Folsomia candida.</title>
        <authorList>
            <person name="Faddeeva A."/>
            <person name="Derks M.F."/>
            <person name="Anvar Y."/>
            <person name="Smit S."/>
            <person name="Van Straalen N."/>
            <person name="Roelofs D."/>
        </authorList>
    </citation>
    <scope>NUCLEOTIDE SEQUENCE [LARGE SCALE GENOMIC DNA]</scope>
    <source>
        <strain evidence="2 3">VU population</strain>
        <tissue evidence="2">Whole body</tissue>
    </source>
</reference>
<evidence type="ECO:0000313" key="2">
    <source>
        <dbReference type="EMBL" id="OXA37947.1"/>
    </source>
</evidence>
<accession>A0A226CZN8</accession>